<dbReference type="NCBIfam" id="TIGR00121">
    <property type="entry name" value="birA_ligase"/>
    <property type="match status" value="1"/>
</dbReference>
<comment type="function">
    <text evidence="6">Acts both as a biotin--[acetyl-CoA-carboxylase] ligase and a biotin-operon repressor. In the presence of ATP, BirA activates biotin to form the BirA-biotinyl-5'-adenylate (BirA-bio-5'-AMP or holoBirA) complex. HoloBirA can either transfer the biotinyl moiety to the biotin carboxyl carrier protein (BCCP) subunit of acetyl-CoA carboxylase, or bind to the biotin operator site and inhibit transcription of the operon.</text>
</comment>
<comment type="similarity">
    <text evidence="6">Belongs to the biotin--protein ligase family.</text>
</comment>
<evidence type="ECO:0000256" key="4">
    <source>
        <dbReference type="ARBA" id="ARBA00023267"/>
    </source>
</evidence>
<evidence type="ECO:0000256" key="2">
    <source>
        <dbReference type="ARBA" id="ARBA00022741"/>
    </source>
</evidence>
<dbReference type="GO" id="GO:0006355">
    <property type="term" value="P:regulation of DNA-templated transcription"/>
    <property type="evidence" value="ECO:0007669"/>
    <property type="project" value="UniProtKB-UniRule"/>
</dbReference>
<dbReference type="GO" id="GO:0005524">
    <property type="term" value="F:ATP binding"/>
    <property type="evidence" value="ECO:0007669"/>
    <property type="project" value="UniProtKB-UniRule"/>
</dbReference>
<dbReference type="RefSeq" id="WP_026860480.1">
    <property type="nucleotide sequence ID" value="NZ_PIQE01000002.1"/>
</dbReference>
<dbReference type="InterPro" id="IPR013196">
    <property type="entry name" value="HTH_11"/>
</dbReference>
<evidence type="ECO:0000256" key="3">
    <source>
        <dbReference type="ARBA" id="ARBA00022840"/>
    </source>
</evidence>
<dbReference type="InterPro" id="IPR036388">
    <property type="entry name" value="WH-like_DNA-bd_sf"/>
</dbReference>
<dbReference type="InterPro" id="IPR030855">
    <property type="entry name" value="Bifunct_BirA"/>
</dbReference>
<dbReference type="PANTHER" id="PTHR12835">
    <property type="entry name" value="BIOTIN PROTEIN LIGASE"/>
    <property type="match status" value="1"/>
</dbReference>
<feature type="binding site" evidence="6">
    <location>
        <position position="120"/>
    </location>
    <ligand>
        <name>biotin</name>
        <dbReference type="ChEBI" id="CHEBI:57586"/>
    </ligand>
</feature>
<dbReference type="InterPro" id="IPR045864">
    <property type="entry name" value="aa-tRNA-synth_II/BPL/LPL"/>
</dbReference>
<feature type="DNA-binding region" description="H-T-H motif" evidence="6">
    <location>
        <begin position="23"/>
        <end position="42"/>
    </location>
</feature>
<evidence type="ECO:0000256" key="6">
    <source>
        <dbReference type="HAMAP-Rule" id="MF_00978"/>
    </source>
</evidence>
<dbReference type="InterPro" id="IPR008988">
    <property type="entry name" value="Transcriptional_repressor_C"/>
</dbReference>
<dbReference type="Gene3D" id="3.30.930.10">
    <property type="entry name" value="Bira Bifunctional Protein, Domain 2"/>
    <property type="match status" value="1"/>
</dbReference>
<evidence type="ECO:0000256" key="1">
    <source>
        <dbReference type="ARBA" id="ARBA00022598"/>
    </source>
</evidence>
<keyword evidence="4 6" id="KW-0092">Biotin</keyword>
<dbReference type="CDD" id="cd16442">
    <property type="entry name" value="BPL"/>
    <property type="match status" value="1"/>
</dbReference>
<feature type="binding site" evidence="6">
    <location>
        <begin position="95"/>
        <end position="97"/>
    </location>
    <ligand>
        <name>biotin</name>
        <dbReference type="ChEBI" id="CHEBI:57586"/>
    </ligand>
</feature>
<dbReference type="GO" id="GO:0004077">
    <property type="term" value="F:biotin--[biotin carboxyl-carrier protein] ligase activity"/>
    <property type="evidence" value="ECO:0007669"/>
    <property type="project" value="UniProtKB-UniRule"/>
</dbReference>
<evidence type="ECO:0000313" key="8">
    <source>
        <dbReference type="EMBL" id="RUO72322.1"/>
    </source>
</evidence>
<keyword evidence="6" id="KW-0678">Repressor</keyword>
<dbReference type="InterPro" id="IPR036390">
    <property type="entry name" value="WH_DNA-bd_sf"/>
</dbReference>
<reference evidence="9" key="1">
    <citation type="journal article" date="2018" name="Front. Microbiol.">
        <title>Genome-Based Analysis Reveals the Taxonomy and Diversity of the Family Idiomarinaceae.</title>
        <authorList>
            <person name="Liu Y."/>
            <person name="Lai Q."/>
            <person name="Shao Z."/>
        </authorList>
    </citation>
    <scope>NUCLEOTIDE SEQUENCE [LARGE SCALE GENOMIC DNA]</scope>
    <source>
        <strain evidence="9">c121</strain>
    </source>
</reference>
<keyword evidence="6" id="KW-0238">DNA-binding</keyword>
<organism evidence="8 9">
    <name type="scientific">Pseudidiomarina sediminum</name>
    <dbReference type="NCBI Taxonomy" id="431675"/>
    <lineage>
        <taxon>Bacteria</taxon>
        <taxon>Pseudomonadati</taxon>
        <taxon>Pseudomonadota</taxon>
        <taxon>Gammaproteobacteria</taxon>
        <taxon>Alteromonadales</taxon>
        <taxon>Idiomarinaceae</taxon>
        <taxon>Pseudidiomarina</taxon>
    </lineage>
</organism>
<keyword evidence="6" id="KW-0804">Transcription</keyword>
<dbReference type="PANTHER" id="PTHR12835:SF5">
    <property type="entry name" value="BIOTIN--PROTEIN LIGASE"/>
    <property type="match status" value="1"/>
</dbReference>
<dbReference type="Gene3D" id="2.30.30.100">
    <property type="match status" value="1"/>
</dbReference>
<dbReference type="Pfam" id="PF02237">
    <property type="entry name" value="BPL_C"/>
    <property type="match status" value="1"/>
</dbReference>
<accession>A0A432Z346</accession>
<evidence type="ECO:0000256" key="5">
    <source>
        <dbReference type="ARBA" id="ARBA00047846"/>
    </source>
</evidence>
<dbReference type="SUPFAM" id="SSF55681">
    <property type="entry name" value="Class II aaRS and biotin synthetases"/>
    <property type="match status" value="1"/>
</dbReference>
<keyword evidence="6" id="KW-0805">Transcription regulation</keyword>
<dbReference type="SUPFAM" id="SSF46785">
    <property type="entry name" value="Winged helix' DNA-binding domain"/>
    <property type="match status" value="1"/>
</dbReference>
<dbReference type="Gene3D" id="1.10.10.10">
    <property type="entry name" value="Winged helix-like DNA-binding domain superfamily/Winged helix DNA-binding domain"/>
    <property type="match status" value="1"/>
</dbReference>
<dbReference type="GO" id="GO:0005737">
    <property type="term" value="C:cytoplasm"/>
    <property type="evidence" value="ECO:0007669"/>
    <property type="project" value="TreeGrafter"/>
</dbReference>
<dbReference type="Proteomes" id="UP000287022">
    <property type="component" value="Unassembled WGS sequence"/>
</dbReference>
<proteinExistence type="inferred from homology"/>
<feature type="domain" description="BPL/LPL catalytic" evidence="7">
    <location>
        <begin position="72"/>
        <end position="263"/>
    </location>
</feature>
<comment type="catalytic activity">
    <reaction evidence="5 6">
        <text>biotin + L-lysyl-[protein] + ATP = N(6)-biotinyl-L-lysyl-[protein] + AMP + diphosphate + H(+)</text>
        <dbReference type="Rhea" id="RHEA:11756"/>
        <dbReference type="Rhea" id="RHEA-COMP:9752"/>
        <dbReference type="Rhea" id="RHEA-COMP:10505"/>
        <dbReference type="ChEBI" id="CHEBI:15378"/>
        <dbReference type="ChEBI" id="CHEBI:29969"/>
        <dbReference type="ChEBI" id="CHEBI:30616"/>
        <dbReference type="ChEBI" id="CHEBI:33019"/>
        <dbReference type="ChEBI" id="CHEBI:57586"/>
        <dbReference type="ChEBI" id="CHEBI:83144"/>
        <dbReference type="ChEBI" id="CHEBI:456215"/>
        <dbReference type="EC" id="6.3.4.15"/>
    </reaction>
</comment>
<dbReference type="SUPFAM" id="SSF50037">
    <property type="entry name" value="C-terminal domain of transcriptional repressors"/>
    <property type="match status" value="1"/>
</dbReference>
<dbReference type="EC" id="6.3.4.15" evidence="6"/>
<dbReference type="InterPro" id="IPR004408">
    <property type="entry name" value="Biotin_CoA_COase_ligase"/>
</dbReference>
<dbReference type="STRING" id="1122124.GCA_000423165_01729"/>
<name>A0A432Z346_9GAMM</name>
<keyword evidence="1 6" id="KW-0436">Ligase</keyword>
<dbReference type="InterPro" id="IPR003142">
    <property type="entry name" value="BPL_C"/>
</dbReference>
<protein>
    <recommendedName>
        <fullName evidence="6">Bifunctional ligase/repressor BirA</fullName>
    </recommendedName>
    <alternativeName>
        <fullName evidence="6">Biotin operon repressor</fullName>
    </alternativeName>
    <alternativeName>
        <fullName evidence="6">Biotin--[acetyl-CoA-carboxylase] ligase</fullName>
        <ecNumber evidence="6">6.3.4.15</ecNumber>
    </alternativeName>
    <alternativeName>
        <fullName evidence="6">Biotin--protein ligase</fullName>
    </alternativeName>
    <alternativeName>
        <fullName evidence="6">Biotin-[acetyl-CoA carboxylase] synthetase</fullName>
    </alternativeName>
</protein>
<dbReference type="Pfam" id="PF03099">
    <property type="entry name" value="BPL_LplA_LipB"/>
    <property type="match status" value="1"/>
</dbReference>
<feature type="binding site" evidence="6">
    <location>
        <begin position="124"/>
        <end position="126"/>
    </location>
    <ligand>
        <name>biotin</name>
        <dbReference type="ChEBI" id="CHEBI:57586"/>
    </ligand>
</feature>
<feature type="binding site" evidence="6">
    <location>
        <position position="191"/>
    </location>
    <ligand>
        <name>biotin</name>
        <dbReference type="ChEBI" id="CHEBI:57586"/>
    </ligand>
</feature>
<dbReference type="Pfam" id="PF08279">
    <property type="entry name" value="HTH_11"/>
    <property type="match status" value="1"/>
</dbReference>
<dbReference type="InterPro" id="IPR004143">
    <property type="entry name" value="BPL_LPL_catalytic"/>
</dbReference>
<dbReference type="HAMAP" id="MF_00978">
    <property type="entry name" value="Bifunct_BirA"/>
    <property type="match status" value="1"/>
</dbReference>
<dbReference type="GO" id="GO:0003677">
    <property type="term" value="F:DNA binding"/>
    <property type="evidence" value="ECO:0007669"/>
    <property type="project" value="UniProtKB-UniRule"/>
</dbReference>
<keyword evidence="9" id="KW-1185">Reference proteome</keyword>
<dbReference type="PROSITE" id="PS51733">
    <property type="entry name" value="BPL_LPL_CATALYTIC"/>
    <property type="match status" value="1"/>
</dbReference>
<keyword evidence="2 6" id="KW-0547">Nucleotide-binding</keyword>
<evidence type="ECO:0000313" key="9">
    <source>
        <dbReference type="Proteomes" id="UP000287022"/>
    </source>
</evidence>
<keyword evidence="3 6" id="KW-0067">ATP-binding</keyword>
<comment type="caution">
    <text evidence="8">The sequence shown here is derived from an EMBL/GenBank/DDBJ whole genome shotgun (WGS) entry which is preliminary data.</text>
</comment>
<sequence length="330" mass="36336">MNKRTERLVQVIELLADGEFHSGEAIGAVTGVTRASVNQDIKAIQALGLDVFKVVGKGYRLAMPIELLDVDDILKEFAQRGQKPLKLHVERIVSSTNDVLRSYLKQGPLEAGETLVAEAQTDGRGRRGKRWYSPYASSLYLSMYWPLEQGMAAAMGLSIVAGYAVADAARQLGIADVRLKWPNDVLVKGKKLSGILIELEGQAVDNAHAIIGIGVNINLPTMVEEYVDQPWTDLQTELGQRVPRNLWVATLLATLSDALEEFKQQGLSPFVQRWLAYDNLHDRAVTLLMGQTTIHGYAKGIAEDGALLVEVEGEVKRYHAGEVSLRYDAN</sequence>
<evidence type="ECO:0000259" key="7">
    <source>
        <dbReference type="PROSITE" id="PS51733"/>
    </source>
</evidence>
<gene>
    <name evidence="6" type="primary">birA</name>
    <name evidence="8" type="ORF">CWI80_07095</name>
</gene>
<dbReference type="AlphaFoldDB" id="A0A432Z346"/>
<dbReference type="EMBL" id="PIQE01000002">
    <property type="protein sequence ID" value="RUO72322.1"/>
    <property type="molecule type" value="Genomic_DNA"/>
</dbReference>
<dbReference type="NCBIfam" id="NF008847">
    <property type="entry name" value="PRK11886.1-2"/>
    <property type="match status" value="1"/>
</dbReference>